<dbReference type="SUPFAM" id="SSF53383">
    <property type="entry name" value="PLP-dependent transferases"/>
    <property type="match status" value="1"/>
</dbReference>
<evidence type="ECO:0000256" key="4">
    <source>
        <dbReference type="ARBA" id="ARBA00022898"/>
    </source>
</evidence>
<dbReference type="RefSeq" id="WP_255922467.1">
    <property type="nucleotide sequence ID" value="NZ_JANFNG010000022.1"/>
</dbReference>
<dbReference type="Proteomes" id="UP001057702">
    <property type="component" value="Unassembled WGS sequence"/>
</dbReference>
<evidence type="ECO:0000256" key="2">
    <source>
        <dbReference type="ARBA" id="ARBA00022576"/>
    </source>
</evidence>
<comment type="cofactor">
    <cofactor evidence="1">
        <name>pyridoxal 5'-phosphate</name>
        <dbReference type="ChEBI" id="CHEBI:597326"/>
    </cofactor>
</comment>
<dbReference type="CDD" id="cd00609">
    <property type="entry name" value="AAT_like"/>
    <property type="match status" value="1"/>
</dbReference>
<dbReference type="PANTHER" id="PTHR42790">
    <property type="entry name" value="AMINOTRANSFERASE"/>
    <property type="match status" value="1"/>
</dbReference>
<evidence type="ECO:0000259" key="5">
    <source>
        <dbReference type="Pfam" id="PF00155"/>
    </source>
</evidence>
<gene>
    <name evidence="6" type="ORF">NGB36_23655</name>
</gene>
<dbReference type="InterPro" id="IPR015422">
    <property type="entry name" value="PyrdxlP-dep_Trfase_small"/>
</dbReference>
<sequence length="433" mass="46199">MTEDTALFDAADLHGSLRDPLLGSLGFLNEVMGRYPEAISFAPGAPHPDTLESVDLTACVDRFVDHEVALGATPGQARRRVYEYGPSRGLINGLVSEALRRDHGIEAGPESLVITAGAQEGMLLVLRALFASPRDVLAVANPCFVGITGSARLLDLDLVSIDESPDGIDLDGLAAACRACRAAGRSVRALYVAPDFSNPGGTTMSPACRRQLLDLAGQEDFLVIEDNTYGFTAATDQALPPLKALDTDRRVVHIGTFAKIAFPGARVGYVVADQPVAGEVGTHPLADDLATLKTVVTVNTSPLCQAVIGGLLLQHGGSLVALGRRKSALYRRNLTHLTDALDHHLGELPPAGITWNRPRGGFFVRMRLPVPADAALLEVSAQKYGVLWTPMAQFYLDSSGERQLRLSCSYLDPDQIDEGVRRLTAFVKGEVGS</sequence>
<dbReference type="InterPro" id="IPR015424">
    <property type="entry name" value="PyrdxlP-dep_Trfase"/>
</dbReference>
<dbReference type="Gene3D" id="3.40.640.10">
    <property type="entry name" value="Type I PLP-dependent aspartate aminotransferase-like (Major domain)"/>
    <property type="match status" value="1"/>
</dbReference>
<dbReference type="EMBL" id="JANFNG010000022">
    <property type="protein sequence ID" value="MCQ4083508.1"/>
    <property type="molecule type" value="Genomic_DNA"/>
</dbReference>
<dbReference type="InterPro" id="IPR015421">
    <property type="entry name" value="PyrdxlP-dep_Trfase_major"/>
</dbReference>
<dbReference type="InterPro" id="IPR050859">
    <property type="entry name" value="Class-I_PLP-dep_aminotransf"/>
</dbReference>
<dbReference type="Pfam" id="PF00155">
    <property type="entry name" value="Aminotran_1_2"/>
    <property type="match status" value="1"/>
</dbReference>
<comment type="caution">
    <text evidence="6">The sequence shown here is derived from an EMBL/GenBank/DDBJ whole genome shotgun (WGS) entry which is preliminary data.</text>
</comment>
<reference evidence="6" key="1">
    <citation type="submission" date="2022-06" db="EMBL/GenBank/DDBJ databases">
        <title>Draft genome sequence of Streptomyces sp. RB6PN25 isolated from peat swamp forest in Thailand.</title>
        <authorList>
            <person name="Duangmal K."/>
            <person name="Klaysubun C."/>
        </authorList>
    </citation>
    <scope>NUCLEOTIDE SEQUENCE</scope>
    <source>
        <strain evidence="6">RB6PN25</strain>
    </source>
</reference>
<keyword evidence="2 6" id="KW-0032">Aminotransferase</keyword>
<dbReference type="PANTHER" id="PTHR42790:SF19">
    <property type="entry name" value="KYNURENINE_ALPHA-AMINOADIPATE AMINOTRANSFERASE, MITOCHONDRIAL"/>
    <property type="match status" value="1"/>
</dbReference>
<evidence type="ECO:0000313" key="7">
    <source>
        <dbReference type="Proteomes" id="UP001057702"/>
    </source>
</evidence>
<proteinExistence type="predicted"/>
<dbReference type="GO" id="GO:0008483">
    <property type="term" value="F:transaminase activity"/>
    <property type="evidence" value="ECO:0007669"/>
    <property type="project" value="UniProtKB-KW"/>
</dbReference>
<organism evidence="6 7">
    <name type="scientific">Streptomyces humicola</name>
    <dbReference type="NCBI Taxonomy" id="2953240"/>
    <lineage>
        <taxon>Bacteria</taxon>
        <taxon>Bacillati</taxon>
        <taxon>Actinomycetota</taxon>
        <taxon>Actinomycetes</taxon>
        <taxon>Kitasatosporales</taxon>
        <taxon>Streptomycetaceae</taxon>
        <taxon>Streptomyces</taxon>
    </lineage>
</organism>
<evidence type="ECO:0000313" key="6">
    <source>
        <dbReference type="EMBL" id="MCQ4083508.1"/>
    </source>
</evidence>
<dbReference type="Gene3D" id="3.90.1150.10">
    <property type="entry name" value="Aspartate Aminotransferase, domain 1"/>
    <property type="match status" value="1"/>
</dbReference>
<name>A0ABT1Q0Q9_9ACTN</name>
<feature type="domain" description="Aminotransferase class I/classII large" evidence="5">
    <location>
        <begin position="83"/>
        <end position="423"/>
    </location>
</feature>
<dbReference type="InterPro" id="IPR004839">
    <property type="entry name" value="Aminotransferase_I/II_large"/>
</dbReference>
<accession>A0ABT1Q0Q9</accession>
<evidence type="ECO:0000256" key="3">
    <source>
        <dbReference type="ARBA" id="ARBA00022679"/>
    </source>
</evidence>
<evidence type="ECO:0000256" key="1">
    <source>
        <dbReference type="ARBA" id="ARBA00001933"/>
    </source>
</evidence>
<keyword evidence="4" id="KW-0663">Pyridoxal phosphate</keyword>
<keyword evidence="7" id="KW-1185">Reference proteome</keyword>
<protein>
    <submittedName>
        <fullName evidence="6">PLP-dependent aminotransferase family protein</fullName>
    </submittedName>
</protein>
<keyword evidence="3" id="KW-0808">Transferase</keyword>